<gene>
    <name evidence="13" type="primary">thrB</name>
    <name evidence="16" type="ORF">DES48_106118</name>
</gene>
<dbReference type="RefSeq" id="WP_113868951.1">
    <property type="nucleotide sequence ID" value="NZ_BAABQN010000014.1"/>
</dbReference>
<keyword evidence="8 13" id="KW-0547">Nucleotide-binding</keyword>
<feature type="binding site" evidence="13">
    <location>
        <begin position="87"/>
        <end position="97"/>
    </location>
    <ligand>
        <name>ATP</name>
        <dbReference type="ChEBI" id="CHEBI:30616"/>
    </ligand>
</feature>
<evidence type="ECO:0000256" key="5">
    <source>
        <dbReference type="ARBA" id="ARBA00022605"/>
    </source>
</evidence>
<dbReference type="GO" id="GO:0004413">
    <property type="term" value="F:homoserine kinase activity"/>
    <property type="evidence" value="ECO:0007669"/>
    <property type="project" value="UniProtKB-UniRule"/>
</dbReference>
<dbReference type="STRING" id="200904.GCA_900168775_00937"/>
<evidence type="ECO:0000256" key="7">
    <source>
        <dbReference type="ARBA" id="ARBA00022697"/>
    </source>
</evidence>
<dbReference type="GO" id="GO:0005737">
    <property type="term" value="C:cytoplasm"/>
    <property type="evidence" value="ECO:0007669"/>
    <property type="project" value="UniProtKB-SubCell"/>
</dbReference>
<evidence type="ECO:0000256" key="8">
    <source>
        <dbReference type="ARBA" id="ARBA00022741"/>
    </source>
</evidence>
<dbReference type="EMBL" id="QNRI01000006">
    <property type="protein sequence ID" value="RBO98096.1"/>
    <property type="molecule type" value="Genomic_DNA"/>
</dbReference>
<name>A0A366E6U3_9BACI</name>
<dbReference type="Pfam" id="PF08544">
    <property type="entry name" value="GHMP_kinases_C"/>
    <property type="match status" value="1"/>
</dbReference>
<dbReference type="InterPro" id="IPR014721">
    <property type="entry name" value="Ribsml_uS5_D2-typ_fold_subgr"/>
</dbReference>
<comment type="pathway">
    <text evidence="1 13">Amino-acid biosynthesis; L-threonine biosynthesis; L-threonine from L-aspartate: step 4/5.</text>
</comment>
<evidence type="ECO:0000256" key="13">
    <source>
        <dbReference type="HAMAP-Rule" id="MF_00384"/>
    </source>
</evidence>
<evidence type="ECO:0000256" key="1">
    <source>
        <dbReference type="ARBA" id="ARBA00005015"/>
    </source>
</evidence>
<dbReference type="Proteomes" id="UP000252254">
    <property type="component" value="Unassembled WGS sequence"/>
</dbReference>
<feature type="domain" description="GHMP kinase N-terminal" evidence="14">
    <location>
        <begin position="57"/>
        <end position="140"/>
    </location>
</feature>
<proteinExistence type="inferred from homology"/>
<dbReference type="InterPro" id="IPR013750">
    <property type="entry name" value="GHMP_kinase_C_dom"/>
</dbReference>
<dbReference type="OrthoDB" id="9769912at2"/>
<evidence type="ECO:0000259" key="15">
    <source>
        <dbReference type="Pfam" id="PF08544"/>
    </source>
</evidence>
<keyword evidence="10 13" id="KW-0067">ATP-binding</keyword>
<dbReference type="GO" id="GO:0009088">
    <property type="term" value="P:threonine biosynthetic process"/>
    <property type="evidence" value="ECO:0007669"/>
    <property type="project" value="UniProtKB-UniRule"/>
</dbReference>
<evidence type="ECO:0000256" key="10">
    <source>
        <dbReference type="ARBA" id="ARBA00022840"/>
    </source>
</evidence>
<dbReference type="PANTHER" id="PTHR20861:SF1">
    <property type="entry name" value="HOMOSERINE KINASE"/>
    <property type="match status" value="1"/>
</dbReference>
<evidence type="ECO:0000256" key="2">
    <source>
        <dbReference type="ARBA" id="ARBA00007370"/>
    </source>
</evidence>
<evidence type="ECO:0000256" key="4">
    <source>
        <dbReference type="ARBA" id="ARBA00017858"/>
    </source>
</evidence>
<comment type="similarity">
    <text evidence="2 13">Belongs to the GHMP kinase family. Homoserine kinase subfamily.</text>
</comment>
<accession>A0A366E6U3</accession>
<dbReference type="InterPro" id="IPR020568">
    <property type="entry name" value="Ribosomal_Su5_D2-typ_SF"/>
</dbReference>
<evidence type="ECO:0000256" key="6">
    <source>
        <dbReference type="ARBA" id="ARBA00022679"/>
    </source>
</evidence>
<dbReference type="PRINTS" id="PR00958">
    <property type="entry name" value="HOMSERKINASE"/>
</dbReference>
<dbReference type="UniPathway" id="UPA00050">
    <property type="reaction ID" value="UER00064"/>
</dbReference>
<dbReference type="AlphaFoldDB" id="A0A366E6U3"/>
<dbReference type="EC" id="2.7.1.39" evidence="3 13"/>
<dbReference type="Pfam" id="PF00288">
    <property type="entry name" value="GHMP_kinases_N"/>
    <property type="match status" value="1"/>
</dbReference>
<keyword evidence="9 13" id="KW-0418">Kinase</keyword>
<dbReference type="SUPFAM" id="SSF54211">
    <property type="entry name" value="Ribosomal protein S5 domain 2-like"/>
    <property type="match status" value="1"/>
</dbReference>
<organism evidence="16 17">
    <name type="scientific">Paraliobacillus ryukyuensis</name>
    <dbReference type="NCBI Taxonomy" id="200904"/>
    <lineage>
        <taxon>Bacteria</taxon>
        <taxon>Bacillati</taxon>
        <taxon>Bacillota</taxon>
        <taxon>Bacilli</taxon>
        <taxon>Bacillales</taxon>
        <taxon>Bacillaceae</taxon>
        <taxon>Paraliobacillus</taxon>
    </lineage>
</organism>
<protein>
    <recommendedName>
        <fullName evidence="4 13">Homoserine kinase</fullName>
        <shortName evidence="13">HK</shortName>
        <shortName evidence="13">HSK</shortName>
        <ecNumber evidence="3 13">2.7.1.39</ecNumber>
    </recommendedName>
</protein>
<evidence type="ECO:0000256" key="12">
    <source>
        <dbReference type="ARBA" id="ARBA00049954"/>
    </source>
</evidence>
<dbReference type="NCBIfam" id="TIGR00191">
    <property type="entry name" value="thrB"/>
    <property type="match status" value="1"/>
</dbReference>
<evidence type="ECO:0000313" key="16">
    <source>
        <dbReference type="EMBL" id="RBO98096.1"/>
    </source>
</evidence>
<comment type="function">
    <text evidence="12 13">Catalyzes the ATP-dependent phosphorylation of L-homoserine to L-homoserine phosphate.</text>
</comment>
<dbReference type="PROSITE" id="PS00627">
    <property type="entry name" value="GHMP_KINASES_ATP"/>
    <property type="match status" value="1"/>
</dbReference>
<dbReference type="InterPro" id="IPR036554">
    <property type="entry name" value="GHMP_kinase_C_sf"/>
</dbReference>
<dbReference type="Gene3D" id="3.30.230.10">
    <property type="match status" value="1"/>
</dbReference>
<comment type="subcellular location">
    <subcellularLocation>
        <location evidence="13">Cytoplasm</location>
    </subcellularLocation>
</comment>
<keyword evidence="6 13" id="KW-0808">Transferase</keyword>
<evidence type="ECO:0000256" key="9">
    <source>
        <dbReference type="ARBA" id="ARBA00022777"/>
    </source>
</evidence>
<feature type="domain" description="GHMP kinase C-terminal" evidence="15">
    <location>
        <begin position="201"/>
        <end position="277"/>
    </location>
</feature>
<keyword evidence="5 13" id="KW-0028">Amino-acid biosynthesis</keyword>
<evidence type="ECO:0000313" key="17">
    <source>
        <dbReference type="Proteomes" id="UP000252254"/>
    </source>
</evidence>
<dbReference type="InterPro" id="IPR006203">
    <property type="entry name" value="GHMP_knse_ATP-bd_CS"/>
</dbReference>
<evidence type="ECO:0000256" key="11">
    <source>
        <dbReference type="ARBA" id="ARBA00049375"/>
    </source>
</evidence>
<dbReference type="PANTHER" id="PTHR20861">
    <property type="entry name" value="HOMOSERINE/4-DIPHOSPHOCYTIDYL-2-C-METHYL-D-ERYTHRITOL KINASE"/>
    <property type="match status" value="1"/>
</dbReference>
<keyword evidence="13" id="KW-0963">Cytoplasm</keyword>
<comment type="catalytic activity">
    <reaction evidence="11 13">
        <text>L-homoserine + ATP = O-phospho-L-homoserine + ADP + H(+)</text>
        <dbReference type="Rhea" id="RHEA:13985"/>
        <dbReference type="ChEBI" id="CHEBI:15378"/>
        <dbReference type="ChEBI" id="CHEBI:30616"/>
        <dbReference type="ChEBI" id="CHEBI:57476"/>
        <dbReference type="ChEBI" id="CHEBI:57590"/>
        <dbReference type="ChEBI" id="CHEBI:456216"/>
        <dbReference type="EC" id="2.7.1.39"/>
    </reaction>
</comment>
<dbReference type="InterPro" id="IPR006204">
    <property type="entry name" value="GHMP_kinase_N_dom"/>
</dbReference>
<dbReference type="HAMAP" id="MF_00384">
    <property type="entry name" value="Homoser_kinase"/>
    <property type="match status" value="1"/>
</dbReference>
<sequence>MSWVIHVPATTANLGAGFDSIGVALNLYLTLEVAPSDEWEFIALTEEVKALPTDKQNLIYKIGRKVAKKFGYQSLPPSTVRLTSHIPLARGLGSSATAIIAGIELADVLLELNLSKSEKLEIATAIEGHPDNVAPSLLGGCVIGHYDQQLDWIQIPINDLIFLAIIPPYELKTTQARAVLPKSFSYQESVQASAVANVSTAAICQGDWDLLGKMMKKDHFHQSYRKKLIPHYDEVTQLVEKDVYGTFLSGAGPTMIALTTKAVVDRQLDNWKKTYPNFQWLALEVDNQGVVTKVN</sequence>
<keyword evidence="17" id="KW-1185">Reference proteome</keyword>
<evidence type="ECO:0000256" key="3">
    <source>
        <dbReference type="ARBA" id="ARBA00012078"/>
    </source>
</evidence>
<dbReference type="SUPFAM" id="SSF55060">
    <property type="entry name" value="GHMP Kinase, C-terminal domain"/>
    <property type="match status" value="1"/>
</dbReference>
<comment type="caution">
    <text evidence="16">The sequence shown here is derived from an EMBL/GenBank/DDBJ whole genome shotgun (WGS) entry which is preliminary data.</text>
</comment>
<dbReference type="GO" id="GO:0005524">
    <property type="term" value="F:ATP binding"/>
    <property type="evidence" value="ECO:0007669"/>
    <property type="project" value="UniProtKB-UniRule"/>
</dbReference>
<reference evidence="16 17" key="1">
    <citation type="submission" date="2018-06" db="EMBL/GenBank/DDBJ databases">
        <title>Genomic Encyclopedia of Type Strains, Phase IV (KMG-IV): sequencing the most valuable type-strain genomes for metagenomic binning, comparative biology and taxonomic classification.</title>
        <authorList>
            <person name="Goeker M."/>
        </authorList>
    </citation>
    <scope>NUCLEOTIDE SEQUENCE [LARGE SCALE GENOMIC DNA]</scope>
    <source>
        <strain evidence="16 17">DSM 15140</strain>
    </source>
</reference>
<evidence type="ECO:0000259" key="14">
    <source>
        <dbReference type="Pfam" id="PF00288"/>
    </source>
</evidence>
<dbReference type="InterPro" id="IPR000870">
    <property type="entry name" value="Homoserine_kinase"/>
</dbReference>
<dbReference type="Gene3D" id="3.30.70.890">
    <property type="entry name" value="GHMP kinase, C-terminal domain"/>
    <property type="match status" value="1"/>
</dbReference>
<keyword evidence="7 13" id="KW-0791">Threonine biosynthesis</keyword>
<dbReference type="PIRSF" id="PIRSF000676">
    <property type="entry name" value="Homoser_kin"/>
    <property type="match status" value="1"/>
</dbReference>